<dbReference type="GO" id="GO:0003677">
    <property type="term" value="F:DNA binding"/>
    <property type="evidence" value="ECO:0007669"/>
    <property type="project" value="UniProtKB-KW"/>
</dbReference>
<evidence type="ECO:0000256" key="4">
    <source>
        <dbReference type="ARBA" id="ARBA00023163"/>
    </source>
</evidence>
<dbReference type="PROSITE" id="PS50931">
    <property type="entry name" value="HTH_LYSR"/>
    <property type="match status" value="1"/>
</dbReference>
<dbReference type="SUPFAM" id="SSF46785">
    <property type="entry name" value="Winged helix' DNA-binding domain"/>
    <property type="match status" value="1"/>
</dbReference>
<dbReference type="PANTHER" id="PTHR30537">
    <property type="entry name" value="HTH-TYPE TRANSCRIPTIONAL REGULATOR"/>
    <property type="match status" value="1"/>
</dbReference>
<dbReference type="PANTHER" id="PTHR30537:SF5">
    <property type="entry name" value="HTH-TYPE TRANSCRIPTIONAL ACTIVATOR TTDR-RELATED"/>
    <property type="match status" value="1"/>
</dbReference>
<evidence type="ECO:0000256" key="3">
    <source>
        <dbReference type="ARBA" id="ARBA00023125"/>
    </source>
</evidence>
<evidence type="ECO:0000313" key="6">
    <source>
        <dbReference type="EMBL" id="ATQ44422.1"/>
    </source>
</evidence>
<feature type="domain" description="HTH lysR-type" evidence="5">
    <location>
        <begin position="4"/>
        <end position="61"/>
    </location>
</feature>
<keyword evidence="4" id="KW-0804">Transcription</keyword>
<gene>
    <name evidence="6" type="ORF">CSW64_19550</name>
</gene>
<dbReference type="CDD" id="cd08474">
    <property type="entry name" value="PBP2_CrgA_like_5"/>
    <property type="match status" value="1"/>
</dbReference>
<reference evidence="6 7" key="1">
    <citation type="submission" date="2017-10" db="EMBL/GenBank/DDBJ databases">
        <title>Genome sequence of Caulobacter mirabilis FWC38.</title>
        <authorList>
            <person name="Fiebig A."/>
            <person name="Crosson S."/>
        </authorList>
    </citation>
    <scope>NUCLEOTIDE SEQUENCE [LARGE SCALE GENOMIC DNA]</scope>
    <source>
        <strain evidence="6 7">FWC 38</strain>
    </source>
</reference>
<dbReference type="Gene3D" id="1.10.10.10">
    <property type="entry name" value="Winged helix-like DNA-binding domain superfamily/Winged helix DNA-binding domain"/>
    <property type="match status" value="1"/>
</dbReference>
<proteinExistence type="inferred from homology"/>
<dbReference type="Pfam" id="PF03466">
    <property type="entry name" value="LysR_substrate"/>
    <property type="match status" value="1"/>
</dbReference>
<evidence type="ECO:0000256" key="2">
    <source>
        <dbReference type="ARBA" id="ARBA00023015"/>
    </source>
</evidence>
<dbReference type="InterPro" id="IPR036390">
    <property type="entry name" value="WH_DNA-bd_sf"/>
</dbReference>
<dbReference type="GO" id="GO:0003700">
    <property type="term" value="F:DNA-binding transcription factor activity"/>
    <property type="evidence" value="ECO:0007669"/>
    <property type="project" value="InterPro"/>
</dbReference>
<dbReference type="KEGG" id="cmb:CSW64_19550"/>
<accession>A0A2D2B2E7</accession>
<dbReference type="OrthoDB" id="9813056at2"/>
<dbReference type="Pfam" id="PF00126">
    <property type="entry name" value="HTH_1"/>
    <property type="match status" value="1"/>
</dbReference>
<evidence type="ECO:0000259" key="5">
    <source>
        <dbReference type="PROSITE" id="PS50931"/>
    </source>
</evidence>
<dbReference type="InterPro" id="IPR058163">
    <property type="entry name" value="LysR-type_TF_proteobact-type"/>
</dbReference>
<keyword evidence="7" id="KW-1185">Reference proteome</keyword>
<protein>
    <submittedName>
        <fullName evidence="6">LysR family transcriptional regulator</fullName>
    </submittedName>
</protein>
<dbReference type="Gene3D" id="3.40.190.290">
    <property type="match status" value="1"/>
</dbReference>
<comment type="similarity">
    <text evidence="1">Belongs to the LysR transcriptional regulatory family.</text>
</comment>
<dbReference type="InterPro" id="IPR005119">
    <property type="entry name" value="LysR_subst-bd"/>
</dbReference>
<dbReference type="AlphaFoldDB" id="A0A2D2B2E7"/>
<dbReference type="SUPFAM" id="SSF53850">
    <property type="entry name" value="Periplasmic binding protein-like II"/>
    <property type="match status" value="1"/>
</dbReference>
<dbReference type="Proteomes" id="UP000228945">
    <property type="component" value="Chromosome"/>
</dbReference>
<keyword evidence="2" id="KW-0805">Transcription regulation</keyword>
<organism evidence="6 7">
    <name type="scientific">Caulobacter mirabilis</name>
    <dbReference type="NCBI Taxonomy" id="69666"/>
    <lineage>
        <taxon>Bacteria</taxon>
        <taxon>Pseudomonadati</taxon>
        <taxon>Pseudomonadota</taxon>
        <taxon>Alphaproteobacteria</taxon>
        <taxon>Caulobacterales</taxon>
        <taxon>Caulobacteraceae</taxon>
        <taxon>Caulobacter</taxon>
    </lineage>
</organism>
<evidence type="ECO:0000256" key="1">
    <source>
        <dbReference type="ARBA" id="ARBA00009437"/>
    </source>
</evidence>
<dbReference type="InterPro" id="IPR000847">
    <property type="entry name" value="LysR_HTH_N"/>
</dbReference>
<name>A0A2D2B2E7_9CAUL</name>
<dbReference type="FunFam" id="1.10.10.10:FF:000001">
    <property type="entry name" value="LysR family transcriptional regulator"/>
    <property type="match status" value="1"/>
</dbReference>
<dbReference type="InterPro" id="IPR036388">
    <property type="entry name" value="WH-like_DNA-bd_sf"/>
</dbReference>
<sequence length="299" mass="32674">MAEPDLADLDAFAAVARQRSFRGAAARRGVSPSSLSQAVRRLEDRLGVRLLNRTTRSVTPTEAGERLLARLTPTLEELGRALDEVNSFRDSPTGTLRLNMPTVAAKLVLPGLVGPFLRAHPGVTLEVVAEDSFVDVLAAGFDAGVRYEERLEQDMIAVPMGPDQRYVLAASPDYLARHGAPTHPRQVLDHACIRHRFLSGVSLPWEFEKDGEIIRVSPSGPLVGNVPELGIAAAVEGLGLLMTFDGFVAPCLADGRLVEVMAEWSTPFTGPRLYYPSRRQMPAPLRAFVDFLREQAKAW</sequence>
<dbReference type="EMBL" id="CP024201">
    <property type="protein sequence ID" value="ATQ44422.1"/>
    <property type="molecule type" value="Genomic_DNA"/>
</dbReference>
<keyword evidence="3" id="KW-0238">DNA-binding</keyword>
<dbReference type="RefSeq" id="WP_099623670.1">
    <property type="nucleotide sequence ID" value="NZ_CP024201.1"/>
</dbReference>
<evidence type="ECO:0000313" key="7">
    <source>
        <dbReference type="Proteomes" id="UP000228945"/>
    </source>
</evidence>